<dbReference type="InterPro" id="IPR000305">
    <property type="entry name" value="GIY-YIG_endonuc"/>
</dbReference>
<dbReference type="Pfam" id="PF01541">
    <property type="entry name" value="GIY-YIG"/>
    <property type="match status" value="1"/>
</dbReference>
<sequence length="268" mass="31138">MKVYSIYRATNIKTGKSYIGRTTNTLNRRVSYHYSNAKKRIHKNNKFFDALLESNYYDWEWSILDSTTSLEESYTLEKFYIQKYNSMSDGYNSKEADNTPWNKGKKMSKAYGENLRGKKNGMYGKSHSEAYRKWRGDYMSENQLGKTNPAARKVYCIELDKTWDTIKEAAGELNIHRDSIRHNCKGINKTAGGYHFQYADNKPVNNKKNIDVSGGKNPRARKVFCKELNKTWDSIKECAKEIGVTPQAISKVCRNTNKTAKKLHFEYM</sequence>
<dbReference type="InterPro" id="IPR035901">
    <property type="entry name" value="GIY-YIG_endonuc_sf"/>
</dbReference>
<dbReference type="CDD" id="cd10443">
    <property type="entry name" value="GIY-YIG_HE_Tlr8p_PBC-V_like"/>
    <property type="match status" value="1"/>
</dbReference>
<dbReference type="SMART" id="SM00465">
    <property type="entry name" value="GIYc"/>
    <property type="match status" value="1"/>
</dbReference>
<reference evidence="3" key="1">
    <citation type="submission" date="2019-02" db="EMBL/GenBank/DDBJ databases">
        <title>Structural and Functional analysis of Lanthipeptide from Bacillus thuringiensis serovar andalousiensis B23193.</title>
        <authorList>
            <person name="Andreeva J.V."/>
            <person name="Grigoreva A."/>
        </authorList>
    </citation>
    <scope>NUCLEOTIDE SEQUENCE [LARGE SCALE GENOMIC DNA]</scope>
    <source>
        <strain evidence="3">B23193</strain>
    </source>
</reference>
<dbReference type="InterPro" id="IPR036388">
    <property type="entry name" value="WH-like_DNA-bd_sf"/>
</dbReference>
<dbReference type="Gene3D" id="3.40.1440.10">
    <property type="entry name" value="GIY-YIG endonuclease"/>
    <property type="match status" value="1"/>
</dbReference>
<gene>
    <name evidence="2" type="ORF">EVG22_23450</name>
</gene>
<proteinExistence type="predicted"/>
<dbReference type="Proteomes" id="UP000501374">
    <property type="component" value="Chromosome"/>
</dbReference>
<name>A0A6H0TKX4_BACTU</name>
<dbReference type="RefSeq" id="WP_172555063.1">
    <property type="nucleotide sequence ID" value="NZ_CP035727.2"/>
</dbReference>
<protein>
    <submittedName>
        <fullName evidence="2">GIY-YIG nuclease family protein</fullName>
    </submittedName>
</protein>
<dbReference type="AlphaFoldDB" id="A0A6H0TKX4"/>
<feature type="domain" description="GIY-YIG" evidence="1">
    <location>
        <begin position="2"/>
        <end position="93"/>
    </location>
</feature>
<dbReference type="Gene3D" id="1.10.10.10">
    <property type="entry name" value="Winged helix-like DNA-binding domain superfamily/Winged helix DNA-binding domain"/>
    <property type="match status" value="2"/>
</dbReference>
<evidence type="ECO:0000259" key="1">
    <source>
        <dbReference type="PROSITE" id="PS50164"/>
    </source>
</evidence>
<dbReference type="PROSITE" id="PS50164">
    <property type="entry name" value="GIY_YIG"/>
    <property type="match status" value="1"/>
</dbReference>
<dbReference type="EMBL" id="CP035727">
    <property type="protein sequence ID" value="QIW21203.1"/>
    <property type="molecule type" value="Genomic_DNA"/>
</dbReference>
<dbReference type="SUPFAM" id="SSF64496">
    <property type="entry name" value="DNA-binding domain of intron-encoded endonucleases"/>
    <property type="match status" value="1"/>
</dbReference>
<dbReference type="SUPFAM" id="SSF82771">
    <property type="entry name" value="GIY-YIG endonuclease"/>
    <property type="match status" value="1"/>
</dbReference>
<dbReference type="SMART" id="SM00497">
    <property type="entry name" value="IENR1"/>
    <property type="match status" value="2"/>
</dbReference>
<evidence type="ECO:0000313" key="3">
    <source>
        <dbReference type="Proteomes" id="UP000501374"/>
    </source>
</evidence>
<organism evidence="2 3">
    <name type="scientific">Bacillus thuringiensis serovar andalousiensis</name>
    <dbReference type="NCBI Taxonomy" id="257985"/>
    <lineage>
        <taxon>Bacteria</taxon>
        <taxon>Bacillati</taxon>
        <taxon>Bacillota</taxon>
        <taxon>Bacilli</taxon>
        <taxon>Bacillales</taxon>
        <taxon>Bacillaceae</taxon>
        <taxon>Bacillus</taxon>
        <taxon>Bacillus cereus group</taxon>
    </lineage>
</organism>
<dbReference type="InterPro" id="IPR003647">
    <property type="entry name" value="Intron_nuc_1_rpt"/>
</dbReference>
<accession>A0A6H0TKX4</accession>
<evidence type="ECO:0000313" key="2">
    <source>
        <dbReference type="EMBL" id="QIW21203.1"/>
    </source>
</evidence>